<dbReference type="GO" id="GO:0003824">
    <property type="term" value="F:catalytic activity"/>
    <property type="evidence" value="ECO:0007669"/>
    <property type="project" value="InterPro"/>
</dbReference>
<evidence type="ECO:0000256" key="5">
    <source>
        <dbReference type="ARBA" id="ARBA00023004"/>
    </source>
</evidence>
<dbReference type="GO" id="GO:0051539">
    <property type="term" value="F:4 iron, 4 sulfur cluster binding"/>
    <property type="evidence" value="ECO:0007669"/>
    <property type="project" value="UniProtKB-KW"/>
</dbReference>
<evidence type="ECO:0000256" key="6">
    <source>
        <dbReference type="ARBA" id="ARBA00023014"/>
    </source>
</evidence>
<dbReference type="PIRSF" id="PIRSF004954">
    <property type="entry name" value="Radical_SAM"/>
    <property type="match status" value="1"/>
</dbReference>
<dbReference type="EMBL" id="DUIH01000002">
    <property type="protein sequence ID" value="HIH69127.1"/>
    <property type="molecule type" value="Genomic_DNA"/>
</dbReference>
<protein>
    <submittedName>
        <fullName evidence="8">Archaeosine biosynthesis radical SAM protein RaSEA</fullName>
    </submittedName>
</protein>
<dbReference type="PANTHER" id="PTHR11135">
    <property type="entry name" value="HISTONE ACETYLTRANSFERASE-RELATED"/>
    <property type="match status" value="1"/>
</dbReference>
<sequence length="339" mass="37401">MGRGRGRGGRGGARRPDVPIAVVRGRDFYDGPMDSLTVILRTVGCYRAREGRACTMCGYIRDCATTPPTSSELVRQMERALSKAPSGAFVLKLYTSGSFFDPTEVPEEARRTILRMCAHERVERLVVETRCELATKNVLEEAASIMPRLEIAIGLESASDAVRGECIGKGTTFSDYEAAVMRASALGIPTKTYLLLKPPFLSEGEAMQDVLSSIEKVAPLSRRISVNLCNVQRGTLVERLWRRGEYRPPWLASAVEILLEAKRAHGNHVIMCDPVGAGSARGPHNCGRCDRAVANAIRSFSETQDVSYLEEVREECECYGIWRRVLALDHRGYGTPAFL</sequence>
<evidence type="ECO:0000256" key="2">
    <source>
        <dbReference type="ARBA" id="ARBA00022485"/>
    </source>
</evidence>
<evidence type="ECO:0000313" key="9">
    <source>
        <dbReference type="Proteomes" id="UP000600363"/>
    </source>
</evidence>
<keyword evidence="3" id="KW-0949">S-adenosyl-L-methionine</keyword>
<dbReference type="SUPFAM" id="SSF102114">
    <property type="entry name" value="Radical SAM enzymes"/>
    <property type="match status" value="1"/>
</dbReference>
<dbReference type="InterPro" id="IPR039661">
    <property type="entry name" value="ELP3"/>
</dbReference>
<dbReference type="AlphaFoldDB" id="A0A832RTP8"/>
<proteinExistence type="predicted"/>
<organism evidence="8 9">
    <name type="scientific">Methermicoccus shengliensis</name>
    <dbReference type="NCBI Taxonomy" id="660064"/>
    <lineage>
        <taxon>Archaea</taxon>
        <taxon>Methanobacteriati</taxon>
        <taxon>Methanobacteriota</taxon>
        <taxon>Stenosarchaea group</taxon>
        <taxon>Methanomicrobia</taxon>
        <taxon>Methanosarcinales</taxon>
        <taxon>Methermicoccaceae</taxon>
        <taxon>Methermicoccus</taxon>
    </lineage>
</organism>
<dbReference type="InterPro" id="IPR005909">
    <property type="entry name" value="RaSEA"/>
</dbReference>
<gene>
    <name evidence="8" type="ORF">HA299_00660</name>
</gene>
<accession>A0A832RTP8</accession>
<dbReference type="Proteomes" id="UP000600363">
    <property type="component" value="Unassembled WGS sequence"/>
</dbReference>
<keyword evidence="2" id="KW-0004">4Fe-4S</keyword>
<keyword evidence="6" id="KW-0411">Iron-sulfur</keyword>
<comment type="caution">
    <text evidence="8">The sequence shown here is derived from an EMBL/GenBank/DDBJ whole genome shotgun (WGS) entry which is preliminary data.</text>
</comment>
<keyword evidence="5" id="KW-0408">Iron</keyword>
<name>A0A832RTP8_9EURY</name>
<feature type="domain" description="Elp3/MiaA/NifB-like radical SAM core" evidence="7">
    <location>
        <begin position="35"/>
        <end position="260"/>
    </location>
</feature>
<dbReference type="SMART" id="SM00729">
    <property type="entry name" value="Elp3"/>
    <property type="match status" value="1"/>
</dbReference>
<dbReference type="GO" id="GO:0046872">
    <property type="term" value="F:metal ion binding"/>
    <property type="evidence" value="ECO:0007669"/>
    <property type="project" value="UniProtKB-KW"/>
</dbReference>
<dbReference type="GO" id="GO:0005737">
    <property type="term" value="C:cytoplasm"/>
    <property type="evidence" value="ECO:0007669"/>
    <property type="project" value="TreeGrafter"/>
</dbReference>
<evidence type="ECO:0000259" key="7">
    <source>
        <dbReference type="SMART" id="SM00729"/>
    </source>
</evidence>
<comment type="cofactor">
    <cofactor evidence="1">
        <name>[4Fe-4S] cluster</name>
        <dbReference type="ChEBI" id="CHEBI:49883"/>
    </cofactor>
</comment>
<evidence type="ECO:0000256" key="4">
    <source>
        <dbReference type="ARBA" id="ARBA00022723"/>
    </source>
</evidence>
<dbReference type="GO" id="GO:0002926">
    <property type="term" value="P:tRNA wobble base 5-methoxycarbonylmethyl-2-thiouridinylation"/>
    <property type="evidence" value="ECO:0007669"/>
    <property type="project" value="TreeGrafter"/>
</dbReference>
<keyword evidence="4" id="KW-0479">Metal-binding</keyword>
<reference evidence="8" key="1">
    <citation type="journal article" date="2020" name="bioRxiv">
        <title>A rank-normalized archaeal taxonomy based on genome phylogeny resolves widespread incomplete and uneven classifications.</title>
        <authorList>
            <person name="Rinke C."/>
            <person name="Chuvochina M."/>
            <person name="Mussig A.J."/>
            <person name="Chaumeil P.-A."/>
            <person name="Waite D.W."/>
            <person name="Whitman W.B."/>
            <person name="Parks D.H."/>
            <person name="Hugenholtz P."/>
        </authorList>
    </citation>
    <scope>NUCLEOTIDE SEQUENCE</scope>
    <source>
        <strain evidence="8">UBA12518</strain>
    </source>
</reference>
<dbReference type="InterPro" id="IPR058240">
    <property type="entry name" value="rSAM_sf"/>
</dbReference>
<dbReference type="NCBIfam" id="TIGR01210">
    <property type="entry name" value="archaeosine biosynthesis radical SAM protein RaSEA"/>
    <property type="match status" value="1"/>
</dbReference>
<dbReference type="PANTHER" id="PTHR11135:SF0">
    <property type="entry name" value="ELONGATOR COMPLEX PROTEIN 3"/>
    <property type="match status" value="1"/>
</dbReference>
<evidence type="ECO:0000313" key="8">
    <source>
        <dbReference type="EMBL" id="HIH69127.1"/>
    </source>
</evidence>
<evidence type="ECO:0000256" key="3">
    <source>
        <dbReference type="ARBA" id="ARBA00022691"/>
    </source>
</evidence>
<dbReference type="InterPro" id="IPR006638">
    <property type="entry name" value="Elp3/MiaA/NifB-like_rSAM"/>
</dbReference>
<evidence type="ECO:0000256" key="1">
    <source>
        <dbReference type="ARBA" id="ARBA00001966"/>
    </source>
</evidence>